<comment type="caution">
    <text evidence="1">The sequence shown here is derived from an EMBL/GenBank/DDBJ whole genome shotgun (WGS) entry which is preliminary data.</text>
</comment>
<dbReference type="AlphaFoldDB" id="A0A2U1JBA2"/>
<reference evidence="1 2" key="1">
    <citation type="journal article" date="2018" name="MBio">
        <title>Comparative Genomics Reveals the Core Gene Toolbox for the Fungus-Insect Symbiosis.</title>
        <authorList>
            <person name="Wang Y."/>
            <person name="Stata M."/>
            <person name="Wang W."/>
            <person name="Stajich J.E."/>
            <person name="White M.M."/>
            <person name="Moncalvo J.M."/>
        </authorList>
    </citation>
    <scope>NUCLEOTIDE SEQUENCE [LARGE SCALE GENOMIC DNA]</scope>
    <source>
        <strain evidence="1 2">AUS-126-30</strain>
    </source>
</reference>
<protein>
    <submittedName>
        <fullName evidence="1">Uncharacterized protein</fullName>
    </submittedName>
</protein>
<evidence type="ECO:0000313" key="2">
    <source>
        <dbReference type="Proteomes" id="UP000245591"/>
    </source>
</evidence>
<accession>A0A2U1JBA2</accession>
<gene>
    <name evidence="1" type="ORF">BB558_001579</name>
</gene>
<evidence type="ECO:0000313" key="1">
    <source>
        <dbReference type="EMBL" id="PWA02289.1"/>
    </source>
</evidence>
<keyword evidence="2" id="KW-1185">Reference proteome</keyword>
<dbReference type="Proteomes" id="UP000245591">
    <property type="component" value="Unassembled WGS sequence"/>
</dbReference>
<dbReference type="EMBL" id="MBFU01000088">
    <property type="protein sequence ID" value="PWA02289.1"/>
    <property type="molecule type" value="Genomic_DNA"/>
</dbReference>
<sequence length="108" mass="12481">MLPSWIQRKWALTINTIIEKIDNLKSIYKKYKRRILYPSFHSAEKAAELIKTGLNLWKKTIKFFETLPENRSTIIISVPSMGGLSFNYGISIIARESNKHVIIQDISA</sequence>
<organism evidence="1 2">
    <name type="scientific">Smittium angustum</name>
    <dbReference type="NCBI Taxonomy" id="133377"/>
    <lineage>
        <taxon>Eukaryota</taxon>
        <taxon>Fungi</taxon>
        <taxon>Fungi incertae sedis</taxon>
        <taxon>Zoopagomycota</taxon>
        <taxon>Kickxellomycotina</taxon>
        <taxon>Harpellomycetes</taxon>
        <taxon>Harpellales</taxon>
        <taxon>Legeriomycetaceae</taxon>
        <taxon>Smittium</taxon>
    </lineage>
</organism>
<proteinExistence type="predicted"/>
<name>A0A2U1JBA2_SMIAN</name>